<evidence type="ECO:0000256" key="4">
    <source>
        <dbReference type="PROSITE-ProRule" id="PRU00335"/>
    </source>
</evidence>
<accession>H8L369</accession>
<dbReference type="InterPro" id="IPR009057">
    <property type="entry name" value="Homeodomain-like_sf"/>
</dbReference>
<evidence type="ECO:0000256" key="2">
    <source>
        <dbReference type="ARBA" id="ARBA00023125"/>
    </source>
</evidence>
<sequence length="205" mass="22313">MATMGRPRRFDRDQAIEEAMYLFWEYGYESTSLAQLKAGLGGGISAPSFYAAFESKEALFKACCDRYLASFSQVTSCLWDAELEPRVAIETALLRSARMQTERGHPSGCMVGLGALSAVRPEHAALVEPLTRSRARTRAGLLACVQRGIKQGSLTPDTSARALAMVFDSFLLGLSLLARDGVGYTAMKAAIGQVMRHWDIAAPVR</sequence>
<dbReference type="OrthoDB" id="270177at2"/>
<dbReference type="SUPFAM" id="SSF48498">
    <property type="entry name" value="Tetracyclin repressor-like, C-terminal domain"/>
    <property type="match status" value="1"/>
</dbReference>
<dbReference type="GO" id="GO:0003677">
    <property type="term" value="F:DNA binding"/>
    <property type="evidence" value="ECO:0007669"/>
    <property type="project" value="UniProtKB-UniRule"/>
</dbReference>
<evidence type="ECO:0000256" key="3">
    <source>
        <dbReference type="ARBA" id="ARBA00023163"/>
    </source>
</evidence>
<dbReference type="EMBL" id="CP003350">
    <property type="protein sequence ID" value="AFC85505.1"/>
    <property type="molecule type" value="Genomic_DNA"/>
</dbReference>
<gene>
    <name evidence="6" type="ordered locus">Fraau_1044</name>
</gene>
<dbReference type="PROSITE" id="PS50977">
    <property type="entry name" value="HTH_TETR_2"/>
    <property type="match status" value="1"/>
</dbReference>
<dbReference type="Pfam" id="PF00440">
    <property type="entry name" value="TetR_N"/>
    <property type="match status" value="1"/>
</dbReference>
<dbReference type="Gene3D" id="1.10.10.60">
    <property type="entry name" value="Homeodomain-like"/>
    <property type="match status" value="1"/>
</dbReference>
<keyword evidence="7" id="KW-1185">Reference proteome</keyword>
<dbReference type="AlphaFoldDB" id="H8L369"/>
<dbReference type="HOGENOM" id="CLU_069356_28_0_6"/>
<organism evidence="6 7">
    <name type="scientific">Frateuria aurantia (strain ATCC 33424 / DSM 6220 / KCTC 2777 / LMG 1558 / NBRC 3245 / NCIMB 13370)</name>
    <name type="common">Acetobacter aurantius</name>
    <dbReference type="NCBI Taxonomy" id="767434"/>
    <lineage>
        <taxon>Bacteria</taxon>
        <taxon>Pseudomonadati</taxon>
        <taxon>Pseudomonadota</taxon>
        <taxon>Gammaproteobacteria</taxon>
        <taxon>Lysobacterales</taxon>
        <taxon>Rhodanobacteraceae</taxon>
        <taxon>Frateuria</taxon>
    </lineage>
</organism>
<dbReference type="PANTHER" id="PTHR47506:SF1">
    <property type="entry name" value="HTH-TYPE TRANSCRIPTIONAL REGULATOR YJDC"/>
    <property type="match status" value="1"/>
</dbReference>
<feature type="DNA-binding region" description="H-T-H motif" evidence="4">
    <location>
        <begin position="34"/>
        <end position="53"/>
    </location>
</feature>
<dbReference type="SUPFAM" id="SSF46689">
    <property type="entry name" value="Homeodomain-like"/>
    <property type="match status" value="1"/>
</dbReference>
<keyword evidence="3" id="KW-0804">Transcription</keyword>
<evidence type="ECO:0000313" key="7">
    <source>
        <dbReference type="Proteomes" id="UP000005234"/>
    </source>
</evidence>
<dbReference type="STRING" id="767434.Fraau_1044"/>
<feature type="domain" description="HTH tetR-type" evidence="5">
    <location>
        <begin position="9"/>
        <end position="71"/>
    </location>
</feature>
<keyword evidence="2 4" id="KW-0238">DNA-binding</keyword>
<protein>
    <submittedName>
        <fullName evidence="6">Transcriptional regulator</fullName>
    </submittedName>
</protein>
<dbReference type="Proteomes" id="UP000005234">
    <property type="component" value="Chromosome"/>
</dbReference>
<evidence type="ECO:0000256" key="1">
    <source>
        <dbReference type="ARBA" id="ARBA00023015"/>
    </source>
</evidence>
<dbReference type="Gene3D" id="1.10.357.10">
    <property type="entry name" value="Tetracycline Repressor, domain 2"/>
    <property type="match status" value="1"/>
</dbReference>
<name>H8L369_FRAAD</name>
<dbReference type="KEGG" id="fau:Fraau_1044"/>
<proteinExistence type="predicted"/>
<dbReference type="eggNOG" id="COG1309">
    <property type="taxonomic scope" value="Bacteria"/>
</dbReference>
<dbReference type="InterPro" id="IPR001647">
    <property type="entry name" value="HTH_TetR"/>
</dbReference>
<dbReference type="InterPro" id="IPR036271">
    <property type="entry name" value="Tet_transcr_reg_TetR-rel_C_sf"/>
</dbReference>
<reference evidence="6" key="1">
    <citation type="submission" date="2012-02" db="EMBL/GenBank/DDBJ databases">
        <title>The complete genome of Frateuria aurantia DSM 6220.</title>
        <authorList>
            <consortium name="US DOE Joint Genome Institute (JGI-PGF)"/>
            <person name="Lucas S."/>
            <person name="Copeland A."/>
            <person name="Lapidus A."/>
            <person name="Glavina del Rio T."/>
            <person name="Dalin E."/>
            <person name="Tice H."/>
            <person name="Bruce D."/>
            <person name="Goodwin L."/>
            <person name="Pitluck S."/>
            <person name="Peters L."/>
            <person name="Ovchinnikova G."/>
            <person name="Teshima H."/>
            <person name="Kyrpides N."/>
            <person name="Mavromatis K."/>
            <person name="Ivanova N."/>
            <person name="Brettin T."/>
            <person name="Detter J.C."/>
            <person name="Han C."/>
            <person name="Larimer F."/>
            <person name="Land M."/>
            <person name="Hauser L."/>
            <person name="Markowitz V."/>
            <person name="Cheng J.-F."/>
            <person name="Hugenholtz P."/>
            <person name="Woyke T."/>
            <person name="Wu D."/>
            <person name="Brambilla E."/>
            <person name="Klenk H.-P."/>
            <person name="Eisen J.A."/>
        </authorList>
    </citation>
    <scope>NUCLEOTIDE SEQUENCE</scope>
    <source>
        <strain evidence="6">DSM 6220</strain>
    </source>
</reference>
<dbReference type="PANTHER" id="PTHR47506">
    <property type="entry name" value="TRANSCRIPTIONAL REGULATORY PROTEIN"/>
    <property type="match status" value="1"/>
</dbReference>
<evidence type="ECO:0000259" key="5">
    <source>
        <dbReference type="PROSITE" id="PS50977"/>
    </source>
</evidence>
<evidence type="ECO:0000313" key="6">
    <source>
        <dbReference type="EMBL" id="AFC85505.1"/>
    </source>
</evidence>
<keyword evidence="1" id="KW-0805">Transcription regulation</keyword>